<evidence type="ECO:0000256" key="1">
    <source>
        <dbReference type="ARBA" id="ARBA00004167"/>
    </source>
</evidence>
<reference evidence="8 9" key="1">
    <citation type="journal article" date="2011" name="Stand. Genomic Sci.">
        <title>Complete genome sequence of Marivirga tractuosa type strain (H-43).</title>
        <authorList>
            <person name="Pagani I."/>
            <person name="Chertkov O."/>
            <person name="Lapidus A."/>
            <person name="Lucas S."/>
            <person name="Del Rio T.G."/>
            <person name="Tice H."/>
            <person name="Copeland A."/>
            <person name="Cheng J.F."/>
            <person name="Nolan M."/>
            <person name="Saunders E."/>
            <person name="Pitluck S."/>
            <person name="Held B."/>
            <person name="Goodwin L."/>
            <person name="Liolios K."/>
            <person name="Ovchinikova G."/>
            <person name="Ivanova N."/>
            <person name="Mavromatis K."/>
            <person name="Pati A."/>
            <person name="Chen A."/>
            <person name="Palaniappan K."/>
            <person name="Land M."/>
            <person name="Hauser L."/>
            <person name="Jeffries C.D."/>
            <person name="Detter J.C."/>
            <person name="Han C."/>
            <person name="Tapia R."/>
            <person name="Ngatchou-Djao O.D."/>
            <person name="Rohde M."/>
            <person name="Goker M."/>
            <person name="Spring S."/>
            <person name="Sikorski J."/>
            <person name="Woyke T."/>
            <person name="Bristow J."/>
            <person name="Eisen J.A."/>
            <person name="Markowitz V."/>
            <person name="Hugenholtz P."/>
            <person name="Klenk H.P."/>
            <person name="Kyrpides N.C."/>
        </authorList>
    </citation>
    <scope>NUCLEOTIDE SEQUENCE [LARGE SCALE GENOMIC DNA]</scope>
    <source>
        <strain evidence="9">ATCC 23168 / DSM 4126 / NBRC 15989 / NCIMB 1408 / VKM B-1430 / H-43</strain>
    </source>
</reference>
<evidence type="ECO:0000256" key="3">
    <source>
        <dbReference type="ARBA" id="ARBA00022989"/>
    </source>
</evidence>
<evidence type="ECO:0000259" key="7">
    <source>
        <dbReference type="Pfam" id="PF04357"/>
    </source>
</evidence>
<gene>
    <name evidence="8" type="ordered locus">Ftrac_0055</name>
</gene>
<sequence>MKEEQNITQGIKKGIAKAILWVFLILFFSLSVIVLAMQSSAVQTKVAQYGSNYLSEKLGFDISIEKINIEWFDQITLSGLYVKNKDKSRFIDLKKIWIDYDIKQLINDESILFDNLRLQDGRIMLIREKGDDYFNIDYLVEAIRNLSAPTNDSSNKAVKNLLIREASLSNINLGVINLDTDSIKDGFNYNQFVLHELNADLSNFFSKSDTIQIQINQLSAIDSVTNLTIHHLNSNFEISQSRLSLTKLNLEVNNSIIADSIVFNYNSMNDLSYIIDSVNINANFKNSVIHTEDLALFAPYVKKYDDKINLSGKFNGKIKRFSAKDLNMKFGESSFLQGNVRIDGLPNFSESFIDLKLTNSSLTPADLQQYVNDSISFQRIQNFGITNFRGSFIGFPTDFVADGVFTSPLGRVESDLNLKIAKDSRNSTYKGSLSTYNFDLGKFLDADSIFQKVQMTGNIQGSGFTLETAKLNLNATINLIGINGYEYQNIITNAELASEFFNGKLKINDPLLKFQMDGSIDLRKNKNLINVTADLDTINFKDLNITKDDFILTAKGNLNGRGITLDSIEGNTSLQKIYAVYKDNSLQLDSLTVNTSKNDGFRKLKINSDLFRAKIDGEYQFTQLQKDLFRTVKEYRLNIENNKDDIENYYNTIDPDVNLEEYAVNFDFRIKKINPLIQLFIPQLSVQNGAEIKGQFQNGENSTIFIESTFDTVKYENYIFSKNTIDLNFSKYHLSQDVLGIGFINSERQQLNSNINSENLSMELYWTGREINFSTYLDQFQSKNQLNISGNLMFLQDSLSLSIEKSDIQVFSKSWNFVKNNYLKITGNNYIFKNFGISSNDERIVANGELSKDSTKSLLIEIDSFNVENIDELVEEHDFKGIANGFIDIQNFQNQFLLSTELSLLNFYLDEFLIGNINGFSNWQPNEQKLLMDYTVQRQDKDIIRLEGTFAPSLSVNPLNLNAKLRKTNLVIVEPFINTIFSDMKGEVDGEFSITGNLNRPVVNGTGKITNGGIRVNYLNTYYDYIGNINFNQEKVTFENIQLTDDQGNKGFLNGDLLHDGFTDLRLDLLGNMNELKVLNTSAKDNELYYGTAFVTGNVSFSGSVGNLTIDAQAKSESGTRIFIPVESSSSIEREEYIHFINVKDTANNNTKKINRIEEVDIRGVTMNFDLELTPDAYAEIIFDIKSGDIIRGRGNGKLSMNIDTNGAFSMIGDYTLTEGGYNFTLYNIINKEFSIQPGSQITWDGDPYKANLDIQAVYEQNVSLLPIINLEQDSTLANSPELKRRYPAKVLLDLKGDLLQPEVDFDINFINYPDQIYTEAGTSFPLRTSVTAFEAELEADEQELKRQVFSLIILRRLSPRSSFAVSGSVGNSVSEFLSNQLSYWVTQIDENLEIDVDLGSFDEDQFNTFQLRLSYSFLGGRLRITRDGGFTQGETDNVNQEILGILGDWSVEYLLTPDGKLRAKIYNRTNFNALDRINNTASTSTGVSLVHVTSFDQLREIFENNKEEKKKNSEKKKEEKEEEPQNINSDAVLREEDENSE</sequence>
<dbReference type="GO" id="GO:0005886">
    <property type="term" value="C:plasma membrane"/>
    <property type="evidence" value="ECO:0007669"/>
    <property type="project" value="InterPro"/>
</dbReference>
<dbReference type="OrthoDB" id="9811276at2"/>
<evidence type="ECO:0000256" key="6">
    <source>
        <dbReference type="SAM" id="Phobius"/>
    </source>
</evidence>
<name>E4TVE0_MARTH</name>
<dbReference type="eggNOG" id="COG2911">
    <property type="taxonomic scope" value="Bacteria"/>
</dbReference>
<dbReference type="EMBL" id="CP002349">
    <property type="protein sequence ID" value="ADR20072.1"/>
    <property type="molecule type" value="Genomic_DNA"/>
</dbReference>
<dbReference type="KEGG" id="mtt:Ftrac_0055"/>
<keyword evidence="2 6" id="KW-0812">Transmembrane</keyword>
<dbReference type="Proteomes" id="UP000008720">
    <property type="component" value="Chromosome"/>
</dbReference>
<proteinExistence type="predicted"/>
<feature type="transmembrane region" description="Helical" evidence="6">
    <location>
        <begin position="18"/>
        <end position="37"/>
    </location>
</feature>
<dbReference type="HOGENOM" id="CLU_002997_1_1_10"/>
<protein>
    <recommendedName>
        <fullName evidence="7">Translocation and assembly module TamB C-terminal domain-containing protein</fullName>
    </recommendedName>
</protein>
<feature type="region of interest" description="Disordered" evidence="5">
    <location>
        <begin position="1504"/>
        <end position="1542"/>
    </location>
</feature>
<accession>E4TVE0</accession>
<keyword evidence="9" id="KW-1185">Reference proteome</keyword>
<evidence type="ECO:0000313" key="8">
    <source>
        <dbReference type="EMBL" id="ADR20072.1"/>
    </source>
</evidence>
<dbReference type="RefSeq" id="WP_013452223.1">
    <property type="nucleotide sequence ID" value="NC_014759.1"/>
</dbReference>
<keyword evidence="4 6" id="KW-0472">Membrane</keyword>
<comment type="subcellular location">
    <subcellularLocation>
        <location evidence="1">Membrane</location>
        <topology evidence="1">Single-pass membrane protein</topology>
    </subcellularLocation>
</comment>
<dbReference type="GO" id="GO:0009306">
    <property type="term" value="P:protein secretion"/>
    <property type="evidence" value="ECO:0007669"/>
    <property type="project" value="InterPro"/>
</dbReference>
<feature type="domain" description="Translocation and assembly module TamB C-terminal" evidence="7">
    <location>
        <begin position="1043"/>
        <end position="1471"/>
    </location>
</feature>
<evidence type="ECO:0000256" key="4">
    <source>
        <dbReference type="ARBA" id="ARBA00023136"/>
    </source>
</evidence>
<evidence type="ECO:0000313" key="9">
    <source>
        <dbReference type="Proteomes" id="UP000008720"/>
    </source>
</evidence>
<evidence type="ECO:0000256" key="2">
    <source>
        <dbReference type="ARBA" id="ARBA00022692"/>
    </source>
</evidence>
<feature type="compositionally biased region" description="Basic and acidic residues" evidence="5">
    <location>
        <begin position="1504"/>
        <end position="1520"/>
    </location>
</feature>
<keyword evidence="3 6" id="KW-1133">Transmembrane helix</keyword>
<dbReference type="Pfam" id="PF04357">
    <property type="entry name" value="TamB"/>
    <property type="match status" value="1"/>
</dbReference>
<organism evidence="8 9">
    <name type="scientific">Marivirga tractuosa (strain ATCC 23168 / DSM 4126 / NBRC 15989 / NCIMB 1408 / VKM B-1430 / H-43)</name>
    <name type="common">Microscilla tractuosa</name>
    <name type="synonym">Flexibacter tractuosus</name>
    <dbReference type="NCBI Taxonomy" id="643867"/>
    <lineage>
        <taxon>Bacteria</taxon>
        <taxon>Pseudomonadati</taxon>
        <taxon>Bacteroidota</taxon>
        <taxon>Cytophagia</taxon>
        <taxon>Cytophagales</taxon>
        <taxon>Marivirgaceae</taxon>
        <taxon>Marivirga</taxon>
    </lineage>
</organism>
<dbReference type="STRING" id="643867.Ftrac_0055"/>
<evidence type="ECO:0000256" key="5">
    <source>
        <dbReference type="SAM" id="MobiDB-lite"/>
    </source>
</evidence>
<dbReference type="InterPro" id="IPR007452">
    <property type="entry name" value="TamB_C"/>
</dbReference>